<feature type="compositionally biased region" description="Basic and acidic residues" evidence="1">
    <location>
        <begin position="136"/>
        <end position="231"/>
    </location>
</feature>
<dbReference type="EMBL" id="NIDF01000019">
    <property type="protein sequence ID" value="TYJ56817.1"/>
    <property type="molecule type" value="Genomic_DNA"/>
</dbReference>
<sequence length="259" mass="29200">MPSIRCAYKYPYDSDDDDPGFPFDDEWDELNDILNDDPRDMEAFYKIVEDINHYEKVLAHLDDECQNVLRDGKIQGWGKTEASKQDCHLQGDYEGYDGDDWPGYIWDLEREVEDLERAVKAKERVLAKLVAKKKGGKEPVKSGDKHVANGEKKKGEKEPVKSGDKHVANGEKKKGEKEPVKSGDKHVADGEKKKGEKEPAKSGDKHVADDEKKNGKDGGKTEGEGIREGAPKRTMASRLADMNRSSQEEAANRKKRRVD</sequence>
<reference evidence="2 3" key="1">
    <citation type="submission" date="2017-05" db="EMBL/GenBank/DDBJ databases">
        <title>The Genome Sequence of Tsuchiyaea wingfieldii DSM 27421.</title>
        <authorList>
            <person name="Cuomo C."/>
            <person name="Passer A."/>
            <person name="Billmyre B."/>
            <person name="Heitman J."/>
        </authorList>
    </citation>
    <scope>NUCLEOTIDE SEQUENCE [LARGE SCALE GENOMIC DNA]</scope>
    <source>
        <strain evidence="2 3">DSM 27421</strain>
    </source>
</reference>
<evidence type="ECO:0000313" key="2">
    <source>
        <dbReference type="EMBL" id="TYJ56817.1"/>
    </source>
</evidence>
<dbReference type="AlphaFoldDB" id="A0A5D3AZA2"/>
<comment type="caution">
    <text evidence="2">The sequence shown here is derived from an EMBL/GenBank/DDBJ whole genome shotgun (WGS) entry which is preliminary data.</text>
</comment>
<protein>
    <submittedName>
        <fullName evidence="2">Uncharacterized protein</fullName>
    </submittedName>
</protein>
<organism evidence="2 3">
    <name type="scientific">Cryptococcus floricola</name>
    <dbReference type="NCBI Taxonomy" id="2591691"/>
    <lineage>
        <taxon>Eukaryota</taxon>
        <taxon>Fungi</taxon>
        <taxon>Dikarya</taxon>
        <taxon>Basidiomycota</taxon>
        <taxon>Agaricomycotina</taxon>
        <taxon>Tremellomycetes</taxon>
        <taxon>Tremellales</taxon>
        <taxon>Cryptococcaceae</taxon>
        <taxon>Cryptococcus</taxon>
    </lineage>
</organism>
<evidence type="ECO:0000256" key="1">
    <source>
        <dbReference type="SAM" id="MobiDB-lite"/>
    </source>
</evidence>
<feature type="region of interest" description="Disordered" evidence="1">
    <location>
        <begin position="130"/>
        <end position="259"/>
    </location>
</feature>
<proteinExistence type="predicted"/>
<accession>A0A5D3AZA2</accession>
<dbReference type="Proteomes" id="UP000322245">
    <property type="component" value="Unassembled WGS sequence"/>
</dbReference>
<name>A0A5D3AZA2_9TREE</name>
<keyword evidence="3" id="KW-1185">Reference proteome</keyword>
<gene>
    <name evidence="2" type="ORF">B9479_002427</name>
</gene>
<evidence type="ECO:0000313" key="3">
    <source>
        <dbReference type="Proteomes" id="UP000322245"/>
    </source>
</evidence>